<feature type="region of interest" description="Disordered" evidence="2">
    <location>
        <begin position="237"/>
        <end position="431"/>
    </location>
</feature>
<keyword evidence="1" id="KW-0175">Coiled coil</keyword>
<feature type="compositionally biased region" description="Acidic residues" evidence="2">
    <location>
        <begin position="105"/>
        <end position="115"/>
    </location>
</feature>
<accession>A0A9N9KQ00</accession>
<gene>
    <name evidence="3" type="ORF">HYFRA_00004284</name>
</gene>
<dbReference type="OrthoDB" id="10352543at2759"/>
<feature type="compositionally biased region" description="Basic and acidic residues" evidence="2">
    <location>
        <begin position="556"/>
        <end position="569"/>
    </location>
</feature>
<protein>
    <submittedName>
        <fullName evidence="3">Uncharacterized protein</fullName>
    </submittedName>
</protein>
<feature type="compositionally biased region" description="Polar residues" evidence="2">
    <location>
        <begin position="486"/>
        <end position="505"/>
    </location>
</feature>
<keyword evidence="4" id="KW-1185">Reference proteome</keyword>
<feature type="coiled-coil region" evidence="1">
    <location>
        <begin position="731"/>
        <end position="758"/>
    </location>
</feature>
<evidence type="ECO:0000256" key="1">
    <source>
        <dbReference type="SAM" id="Coils"/>
    </source>
</evidence>
<feature type="compositionally biased region" description="Basic and acidic residues" evidence="2">
    <location>
        <begin position="635"/>
        <end position="648"/>
    </location>
</feature>
<feature type="compositionally biased region" description="Low complexity" evidence="2">
    <location>
        <begin position="13"/>
        <end position="22"/>
    </location>
</feature>
<feature type="region of interest" description="Disordered" evidence="2">
    <location>
        <begin position="1"/>
        <end position="198"/>
    </location>
</feature>
<name>A0A9N9KQ00_9HELO</name>
<feature type="compositionally biased region" description="Polar residues" evidence="2">
    <location>
        <begin position="30"/>
        <end position="48"/>
    </location>
</feature>
<feature type="compositionally biased region" description="Low complexity" evidence="2">
    <location>
        <begin position="256"/>
        <end position="265"/>
    </location>
</feature>
<feature type="compositionally biased region" description="Basic residues" evidence="2">
    <location>
        <begin position="1"/>
        <end position="11"/>
    </location>
</feature>
<reference evidence="3" key="1">
    <citation type="submission" date="2021-07" db="EMBL/GenBank/DDBJ databases">
        <authorList>
            <person name="Durling M."/>
        </authorList>
    </citation>
    <scope>NUCLEOTIDE SEQUENCE</scope>
</reference>
<feature type="coiled-coil region" evidence="1">
    <location>
        <begin position="800"/>
        <end position="827"/>
    </location>
</feature>
<organism evidence="3 4">
    <name type="scientific">Hymenoscyphus fraxineus</name>
    <dbReference type="NCBI Taxonomy" id="746836"/>
    <lineage>
        <taxon>Eukaryota</taxon>
        <taxon>Fungi</taxon>
        <taxon>Dikarya</taxon>
        <taxon>Ascomycota</taxon>
        <taxon>Pezizomycotina</taxon>
        <taxon>Leotiomycetes</taxon>
        <taxon>Helotiales</taxon>
        <taxon>Helotiaceae</taxon>
        <taxon>Hymenoscyphus</taxon>
    </lineage>
</organism>
<comment type="caution">
    <text evidence="3">The sequence shown here is derived from an EMBL/GenBank/DDBJ whole genome shotgun (WGS) entry which is preliminary data.</text>
</comment>
<feature type="compositionally biased region" description="Basic and acidic residues" evidence="2">
    <location>
        <begin position="406"/>
        <end position="417"/>
    </location>
</feature>
<sequence>MPKKKGRRGQGGKKLNPNSNNPSPAPSNPGSDTETGQSSKTKNTPISKTTKKVVFSSADDISGGGGDEERSSASVTSSEMREIQDLVATEGLENVEGERLPENFSDLDDKDDEDSSESKSSKSKSPEDPKKTSPVAGPSTRKPVAGHTESPKSPDTSGGDFRKWPPELPPGQTLSEEEAKSMGLDTSLFAPPSSTKGPYAYGNVADIWEPVMERPDAPSFDDRLKAFAAKVRAEEKKAEADKAAASTSPGEEYVFAKPTPKTPKAGPSGSKSAGKKPVYGDNFAKPTSTKGPYGTGVDIPVLGDGKDVAPRTPLRTRYKAWAEEPNSGDSSSSSDDDHDDDPKAGGPIDLKPKDTMGDDDPSDDPGSNPSLAKSSPEKPSAMPDLPQLTAQNVTPEKPMESSDEPLSSKKDKGKGKEPVAPTPKKPIKPKFNPIFEAYPYMPGTDLVDGKIPQHILDAPVLGRDDDRDFSRSPSPVFFLGTPVRTPVQSPIQSPIQSPTRSSTGPASPKKLTPIAEENSKEKEKVGGDDGGFAPATSTKGPYSGGVTVPVVGTQDDDTRPRTPPKEREAAASAGTAGSGGKKPDTPKSTTQTGRKKKGDTFEPPPATAPSKTGPRGLVMGRDDDIVRPRTPPEVGMERTEKERVQKEGARKKRPQSLLTASQLPATPEMTAWRDFARKNPDRECITLANSAMDSLLSHQIDLVAENMELVALNKTYSEEYAKIADINQALLANEQGVIDQYEEKVKALEEELAAFKAQDPEKDNIEKLKKDLRRSEERVSYLSGSVRTLSGQLEPLKTKLIQLATERNKQRDTILELEEDLEAARDDTMPDSDATAQLKVQMRKADLKCQNEKALLRKEVNALEAALSDARKQPSAGQPPGGDPNAPPEYDFELPDYIELNDQDLTGEVDISEFGPATTLNFEFAIMRCKSGINNIRVSRALRGYAAGDARVAIRAARQALEIARALPVLEQNTEGRGRAFYWLGYALWYAYKPTEALDAFSNANLLLGNLSVPEKLKNDVSVWVDELYKRNNKGPTRERLPYAKLVLTHFWQEISSPEGTPVPM</sequence>
<evidence type="ECO:0000256" key="2">
    <source>
        <dbReference type="SAM" id="MobiDB-lite"/>
    </source>
</evidence>
<dbReference type="Proteomes" id="UP000696280">
    <property type="component" value="Unassembled WGS sequence"/>
</dbReference>
<evidence type="ECO:0000313" key="3">
    <source>
        <dbReference type="EMBL" id="CAG8949952.1"/>
    </source>
</evidence>
<dbReference type="AlphaFoldDB" id="A0A9N9KQ00"/>
<feature type="region of interest" description="Disordered" evidence="2">
    <location>
        <begin position="867"/>
        <end position="892"/>
    </location>
</feature>
<proteinExistence type="predicted"/>
<evidence type="ECO:0000313" key="4">
    <source>
        <dbReference type="Proteomes" id="UP000696280"/>
    </source>
</evidence>
<feature type="compositionally biased region" description="Basic and acidic residues" evidence="2">
    <location>
        <begin position="517"/>
        <end position="527"/>
    </location>
</feature>
<feature type="region of interest" description="Disordered" evidence="2">
    <location>
        <begin position="461"/>
        <end position="656"/>
    </location>
</feature>
<feature type="compositionally biased region" description="Basic and acidic residues" evidence="2">
    <location>
        <begin position="116"/>
        <end position="131"/>
    </location>
</feature>
<dbReference type="EMBL" id="CAJVRL010000025">
    <property type="protein sequence ID" value="CAG8949952.1"/>
    <property type="molecule type" value="Genomic_DNA"/>
</dbReference>